<feature type="chain" id="PRO_5046006833" evidence="1">
    <location>
        <begin position="24"/>
        <end position="290"/>
    </location>
</feature>
<dbReference type="RefSeq" id="WP_379758631.1">
    <property type="nucleotide sequence ID" value="NZ_JBHSMR010000013.1"/>
</dbReference>
<evidence type="ECO:0000313" key="3">
    <source>
        <dbReference type="EMBL" id="MFC5480037.1"/>
    </source>
</evidence>
<proteinExistence type="predicted"/>
<evidence type="ECO:0000313" key="4">
    <source>
        <dbReference type="Proteomes" id="UP001596101"/>
    </source>
</evidence>
<evidence type="ECO:0000259" key="2">
    <source>
        <dbReference type="Pfam" id="PF07589"/>
    </source>
</evidence>
<gene>
    <name evidence="3" type="primary">pepA</name>
    <name evidence="3" type="ORF">ACFPQ5_17705</name>
</gene>
<dbReference type="Proteomes" id="UP001596101">
    <property type="component" value="Unassembled WGS sequence"/>
</dbReference>
<keyword evidence="4" id="KW-1185">Reference proteome</keyword>
<dbReference type="NCBIfam" id="NF033554">
    <property type="entry name" value="floc_PepA"/>
    <property type="match status" value="1"/>
</dbReference>
<dbReference type="Pfam" id="PF07589">
    <property type="entry name" value="PEP-CTERM"/>
    <property type="match status" value="1"/>
</dbReference>
<accession>A0ABW0MSS7</accession>
<feature type="signal peptide" evidence="1">
    <location>
        <begin position="1"/>
        <end position="23"/>
    </location>
</feature>
<dbReference type="EMBL" id="JBHSMR010000013">
    <property type="protein sequence ID" value="MFC5480037.1"/>
    <property type="molecule type" value="Genomic_DNA"/>
</dbReference>
<comment type="caution">
    <text evidence="3">The sequence shown here is derived from an EMBL/GenBank/DDBJ whole genome shotgun (WGS) entry which is preliminary data.</text>
</comment>
<organism evidence="3 4">
    <name type="scientific">Massilia suwonensis</name>
    <dbReference type="NCBI Taxonomy" id="648895"/>
    <lineage>
        <taxon>Bacteria</taxon>
        <taxon>Pseudomonadati</taxon>
        <taxon>Pseudomonadota</taxon>
        <taxon>Betaproteobacteria</taxon>
        <taxon>Burkholderiales</taxon>
        <taxon>Oxalobacteraceae</taxon>
        <taxon>Telluria group</taxon>
        <taxon>Massilia</taxon>
    </lineage>
</organism>
<feature type="domain" description="Ice-binding protein C-terminal" evidence="2">
    <location>
        <begin position="262"/>
        <end position="284"/>
    </location>
</feature>
<keyword evidence="1" id="KW-0732">Signal</keyword>
<protein>
    <submittedName>
        <fullName evidence="3">Flocculation-associated PEP-CTERM protein PepA</fullName>
    </submittedName>
</protein>
<evidence type="ECO:0000256" key="1">
    <source>
        <dbReference type="SAM" id="SignalP"/>
    </source>
</evidence>
<reference evidence="4" key="1">
    <citation type="journal article" date="2019" name="Int. J. Syst. Evol. Microbiol.">
        <title>The Global Catalogue of Microorganisms (GCM) 10K type strain sequencing project: providing services to taxonomists for standard genome sequencing and annotation.</title>
        <authorList>
            <consortium name="The Broad Institute Genomics Platform"/>
            <consortium name="The Broad Institute Genome Sequencing Center for Infectious Disease"/>
            <person name="Wu L."/>
            <person name="Ma J."/>
        </authorList>
    </citation>
    <scope>NUCLEOTIDE SEQUENCE [LARGE SCALE GENOMIC DNA]</scope>
    <source>
        <strain evidence="4">CCUG 43111</strain>
    </source>
</reference>
<sequence>MKFVKQLICAAAVVLGSTGAAMAEPVLNNWVFNPVGGGFATGQKINEYLDINGNAFIQLSRTGATSFSFKETAVFNIIQADSNGKLFPLKYRGGNITATFEASGSGTFSGAFSFSSGTIRMYQNPVNDKYAGTDGFYGANLGEMIAEFNVLEGGGGLVDAKGSPVRNGQVSVFAEAAPGKLDAGYFFNSAGRDLSTSSVLAFAFTNANTVGSPTKRLVSEVACQFAGFNGPGCTTGTYRNRPGEYFFLGTNGQFKLAEVKEVPEPGSIALFGIALLAAGAVSRKRKAAQQ</sequence>
<dbReference type="InterPro" id="IPR013424">
    <property type="entry name" value="Ice-binding_C"/>
</dbReference>
<name>A0ABW0MSS7_9BURK</name>
<dbReference type="NCBIfam" id="TIGR02595">
    <property type="entry name" value="PEP_CTERM"/>
    <property type="match status" value="1"/>
</dbReference>